<evidence type="ECO:0000313" key="9">
    <source>
        <dbReference type="Proteomes" id="UP000051530"/>
    </source>
</evidence>
<feature type="domain" description="ABC transporter" evidence="7">
    <location>
        <begin position="2"/>
        <end position="32"/>
    </location>
</feature>
<accession>A0A0R0LXG2</accession>
<comment type="caution">
    <text evidence="8">The sequence shown here is derived from an EMBL/GenBank/DDBJ whole genome shotgun (WGS) entry which is preliminary data.</text>
</comment>
<dbReference type="GO" id="GO:0016887">
    <property type="term" value="F:ATP hydrolysis activity"/>
    <property type="evidence" value="ECO:0007669"/>
    <property type="project" value="InterPro"/>
</dbReference>
<dbReference type="PANTHER" id="PTHR48041">
    <property type="entry name" value="ABC TRANSPORTER G FAMILY MEMBER 28"/>
    <property type="match status" value="1"/>
</dbReference>
<evidence type="ECO:0000313" key="8">
    <source>
        <dbReference type="EMBL" id="KRH94009.1"/>
    </source>
</evidence>
<feature type="transmembrane region" description="Helical" evidence="6">
    <location>
        <begin position="187"/>
        <end position="210"/>
    </location>
</feature>
<feature type="transmembrane region" description="Helical" evidence="6">
    <location>
        <begin position="289"/>
        <end position="315"/>
    </location>
</feature>
<dbReference type="VEuPathDB" id="MicrosporidiaDB:M153_4240003080"/>
<keyword evidence="8" id="KW-0547">Nucleotide-binding</keyword>
<keyword evidence="5 6" id="KW-0472">Membrane</keyword>
<dbReference type="GO" id="GO:0016020">
    <property type="term" value="C:membrane"/>
    <property type="evidence" value="ECO:0007669"/>
    <property type="project" value="UniProtKB-SubCell"/>
</dbReference>
<feature type="transmembrane region" description="Helical" evidence="6">
    <location>
        <begin position="446"/>
        <end position="466"/>
    </location>
</feature>
<feature type="transmembrane region" description="Helical" evidence="6">
    <location>
        <begin position="390"/>
        <end position="411"/>
    </location>
</feature>
<evidence type="ECO:0000259" key="7">
    <source>
        <dbReference type="Pfam" id="PF00005"/>
    </source>
</evidence>
<keyword evidence="2" id="KW-0813">Transport</keyword>
<organism evidence="8 9">
    <name type="scientific">Pseudoloma neurophilia</name>
    <dbReference type="NCBI Taxonomy" id="146866"/>
    <lineage>
        <taxon>Eukaryota</taxon>
        <taxon>Fungi</taxon>
        <taxon>Fungi incertae sedis</taxon>
        <taxon>Microsporidia</taxon>
        <taxon>Pseudoloma</taxon>
    </lineage>
</organism>
<dbReference type="InterPro" id="IPR003439">
    <property type="entry name" value="ABC_transporter-like_ATP-bd"/>
</dbReference>
<keyword evidence="8" id="KW-0067">ATP-binding</keyword>
<keyword evidence="4 6" id="KW-1133">Transmembrane helix</keyword>
<dbReference type="Pfam" id="PF00005">
    <property type="entry name" value="ABC_tran"/>
    <property type="match status" value="1"/>
</dbReference>
<protein>
    <submittedName>
        <fullName evidence="8">ATP-binding Cassette (ABC) Superfamily</fullName>
    </submittedName>
</protein>
<dbReference type="SUPFAM" id="SSF52540">
    <property type="entry name" value="P-loop containing nucleoside triphosphate hydrolases"/>
    <property type="match status" value="1"/>
</dbReference>
<dbReference type="AlphaFoldDB" id="A0A0R0LXG2"/>
<sequence length="480" mass="54940">MSTISGGERKRVMIAVELISEPKILFLDEPTSGLDSNISRKLLGFLKSLSNNGMIVIITIHQPSEVMLKEFDKIILLSRGKTVFFGDLKDCEPYLINNQFEKKEGEAFSDFSMRILDTEKKEHHEFIPRLDKMANEMKNIHSAYIKNQNHFTSQTKKNIVFSENKINMRHVLLIFKRKFKTRKLSKLGNIAIIIYNLILTVGITAFFCYYKITAKASVASTGHNIVNNVLKNKKSFENNIKDYTARLYVVISIMLAQITSTLLSSNAFLDEMDAIKRELGVSTYSLISYTLATVLFESSIVSFNLPFFCIASYCISGTFLTACLMILLTLLTFITLILFNLLLGPIGNKFNSLMNNQKVTNTLGYSILIFFCMIPFWISYFLLSGCGKNLPYFLLNFLCPAYTSFFLYYTVLLEVYAKINVLDEDAEQLKKSIGKCLTFFEINPKFGFIILIAWIFFSFFMLVGLLKRFISPRIRLKLHA</sequence>
<dbReference type="EMBL" id="LGUB01000155">
    <property type="protein sequence ID" value="KRH94009.1"/>
    <property type="molecule type" value="Genomic_DNA"/>
</dbReference>
<evidence type="ECO:0000256" key="1">
    <source>
        <dbReference type="ARBA" id="ARBA00004141"/>
    </source>
</evidence>
<dbReference type="GO" id="GO:0005524">
    <property type="term" value="F:ATP binding"/>
    <property type="evidence" value="ECO:0007669"/>
    <property type="project" value="UniProtKB-KW"/>
</dbReference>
<dbReference type="OrthoDB" id="2141921at2759"/>
<evidence type="ECO:0000256" key="6">
    <source>
        <dbReference type="SAM" id="Phobius"/>
    </source>
</evidence>
<feature type="transmembrane region" description="Helical" evidence="6">
    <location>
        <begin position="247"/>
        <end position="269"/>
    </location>
</feature>
<evidence type="ECO:0000256" key="2">
    <source>
        <dbReference type="ARBA" id="ARBA00022448"/>
    </source>
</evidence>
<keyword evidence="3 6" id="KW-0812">Transmembrane</keyword>
<dbReference type="PANTHER" id="PTHR48041:SF125">
    <property type="entry name" value="ABC TRANSPORTER G FAMILY"/>
    <property type="match status" value="1"/>
</dbReference>
<dbReference type="InterPro" id="IPR050352">
    <property type="entry name" value="ABCG_transporters"/>
</dbReference>
<evidence type="ECO:0000256" key="4">
    <source>
        <dbReference type="ARBA" id="ARBA00022989"/>
    </source>
</evidence>
<name>A0A0R0LXG2_9MICR</name>
<evidence type="ECO:0000256" key="3">
    <source>
        <dbReference type="ARBA" id="ARBA00022692"/>
    </source>
</evidence>
<keyword evidence="9" id="KW-1185">Reference proteome</keyword>
<gene>
    <name evidence="8" type="ORF">M153_4240003080</name>
</gene>
<feature type="transmembrane region" description="Helical" evidence="6">
    <location>
        <begin position="322"/>
        <end position="343"/>
    </location>
</feature>
<proteinExistence type="predicted"/>
<reference evidence="8 9" key="1">
    <citation type="submission" date="2015-07" db="EMBL/GenBank/DDBJ databases">
        <title>The genome of Pseudoloma neurophilia, a relevant intracellular parasite of the zebrafish.</title>
        <authorList>
            <person name="Ndikumana S."/>
            <person name="Pelin A."/>
            <person name="Sanders J."/>
            <person name="Corradi N."/>
        </authorList>
    </citation>
    <scope>NUCLEOTIDE SEQUENCE [LARGE SCALE GENOMIC DNA]</scope>
    <source>
        <strain evidence="8 9">MK1</strain>
    </source>
</reference>
<dbReference type="GO" id="GO:0042626">
    <property type="term" value="F:ATPase-coupled transmembrane transporter activity"/>
    <property type="evidence" value="ECO:0007669"/>
    <property type="project" value="TreeGrafter"/>
</dbReference>
<feature type="transmembrane region" description="Helical" evidence="6">
    <location>
        <begin position="363"/>
        <end position="383"/>
    </location>
</feature>
<evidence type="ECO:0000256" key="5">
    <source>
        <dbReference type="ARBA" id="ARBA00023136"/>
    </source>
</evidence>
<dbReference type="InterPro" id="IPR027417">
    <property type="entry name" value="P-loop_NTPase"/>
</dbReference>
<comment type="subcellular location">
    <subcellularLocation>
        <location evidence="1">Membrane</location>
        <topology evidence="1">Multi-pass membrane protein</topology>
    </subcellularLocation>
</comment>
<dbReference type="Proteomes" id="UP000051530">
    <property type="component" value="Unassembled WGS sequence"/>
</dbReference>
<dbReference type="Gene3D" id="3.40.50.300">
    <property type="entry name" value="P-loop containing nucleotide triphosphate hydrolases"/>
    <property type="match status" value="1"/>
</dbReference>